<feature type="non-terminal residue" evidence="1">
    <location>
        <position position="90"/>
    </location>
</feature>
<feature type="non-terminal residue" evidence="1">
    <location>
        <position position="1"/>
    </location>
</feature>
<name>A0A0B6ZZR0_9EUPU</name>
<gene>
    <name evidence="1" type="primary">ORF89557</name>
</gene>
<proteinExistence type="predicted"/>
<reference evidence="1" key="1">
    <citation type="submission" date="2014-12" db="EMBL/GenBank/DDBJ databases">
        <title>Insight into the proteome of Arion vulgaris.</title>
        <authorList>
            <person name="Aradska J."/>
            <person name="Bulat T."/>
            <person name="Smidak R."/>
            <person name="Sarate P."/>
            <person name="Gangsoo J."/>
            <person name="Sialana F."/>
            <person name="Bilban M."/>
            <person name="Lubec G."/>
        </authorList>
    </citation>
    <scope>NUCLEOTIDE SEQUENCE</scope>
    <source>
        <tissue evidence="1">Skin</tissue>
    </source>
</reference>
<dbReference type="EMBL" id="HACG01027218">
    <property type="protein sequence ID" value="CEK74083.1"/>
    <property type="molecule type" value="Transcribed_RNA"/>
</dbReference>
<accession>A0A0B6ZZR0</accession>
<organism evidence="1">
    <name type="scientific">Arion vulgaris</name>
    <dbReference type="NCBI Taxonomy" id="1028688"/>
    <lineage>
        <taxon>Eukaryota</taxon>
        <taxon>Metazoa</taxon>
        <taxon>Spiralia</taxon>
        <taxon>Lophotrochozoa</taxon>
        <taxon>Mollusca</taxon>
        <taxon>Gastropoda</taxon>
        <taxon>Heterobranchia</taxon>
        <taxon>Euthyneura</taxon>
        <taxon>Panpulmonata</taxon>
        <taxon>Eupulmonata</taxon>
        <taxon>Stylommatophora</taxon>
        <taxon>Helicina</taxon>
        <taxon>Arionoidea</taxon>
        <taxon>Arionidae</taxon>
        <taxon>Arion</taxon>
    </lineage>
</organism>
<dbReference type="AlphaFoldDB" id="A0A0B6ZZR0"/>
<sequence>DYVVLGQIANAAHMQLMAQESLEVDLENVCTVFINTKEVVSTDMFELGMKKIVTKLANDSASIPLEVVGKINMFLKIANPDCEERLFKYV</sequence>
<protein>
    <submittedName>
        <fullName evidence="1">Uncharacterized protein</fullName>
    </submittedName>
</protein>
<evidence type="ECO:0000313" key="1">
    <source>
        <dbReference type="EMBL" id="CEK74083.1"/>
    </source>
</evidence>